<dbReference type="InterPro" id="IPR036874">
    <property type="entry name" value="Carbonic_anhydrase_sf"/>
</dbReference>
<name>A0A1F5Z1D9_9BACT</name>
<evidence type="ECO:0008006" key="3">
    <source>
        <dbReference type="Google" id="ProtNLM"/>
    </source>
</evidence>
<dbReference type="InterPro" id="IPR046871">
    <property type="entry name" value="Pro_CA_2"/>
</dbReference>
<dbReference type="Gene3D" id="3.40.1050.10">
    <property type="entry name" value="Carbonic anhydrase"/>
    <property type="match status" value="1"/>
</dbReference>
<dbReference type="Proteomes" id="UP000177354">
    <property type="component" value="Unassembled WGS sequence"/>
</dbReference>
<organism evidence="1 2">
    <name type="scientific">Candidatus Gottesmanbacteria bacterium RIFCSPHIGHO2_01_FULL_40_15</name>
    <dbReference type="NCBI Taxonomy" id="1798376"/>
    <lineage>
        <taxon>Bacteria</taxon>
        <taxon>Candidatus Gottesmaniibacteriota</taxon>
    </lineage>
</organism>
<sequence length="120" mass="13721">MKAAHSCRSIIVHCIDFRIQKFLISWVEDLKDGYDRLSIAGGVKDLPFVLEQLEVSHRLHHIKEVYLINHEDCGAYGKQGSAGTHIRDLLKAQKEIVEKYPGLKVILYYLKLNGSFEPVD</sequence>
<comment type="caution">
    <text evidence="1">The sequence shown here is derived from an EMBL/GenBank/DDBJ whole genome shotgun (WGS) entry which is preliminary data.</text>
</comment>
<proteinExistence type="predicted"/>
<dbReference type="AlphaFoldDB" id="A0A1F5Z1D9"/>
<gene>
    <name evidence="1" type="ORF">A2777_06510</name>
</gene>
<dbReference type="Pfam" id="PF20393">
    <property type="entry name" value="Pro_CA_2"/>
    <property type="match status" value="1"/>
</dbReference>
<dbReference type="SUPFAM" id="SSF53056">
    <property type="entry name" value="beta-carbonic anhydrase, cab"/>
    <property type="match status" value="1"/>
</dbReference>
<reference evidence="1 2" key="1">
    <citation type="journal article" date="2016" name="Nat. Commun.">
        <title>Thousands of microbial genomes shed light on interconnected biogeochemical processes in an aquifer system.</title>
        <authorList>
            <person name="Anantharaman K."/>
            <person name="Brown C.T."/>
            <person name="Hug L.A."/>
            <person name="Sharon I."/>
            <person name="Castelle C.J."/>
            <person name="Probst A.J."/>
            <person name="Thomas B.C."/>
            <person name="Singh A."/>
            <person name="Wilkins M.J."/>
            <person name="Karaoz U."/>
            <person name="Brodie E.L."/>
            <person name="Williams K.H."/>
            <person name="Hubbard S.S."/>
            <person name="Banfield J.F."/>
        </authorList>
    </citation>
    <scope>NUCLEOTIDE SEQUENCE [LARGE SCALE GENOMIC DNA]</scope>
</reference>
<evidence type="ECO:0000313" key="1">
    <source>
        <dbReference type="EMBL" id="OGG06226.1"/>
    </source>
</evidence>
<dbReference type="GO" id="GO:0008270">
    <property type="term" value="F:zinc ion binding"/>
    <property type="evidence" value="ECO:0007669"/>
    <property type="project" value="InterPro"/>
</dbReference>
<dbReference type="GO" id="GO:0004089">
    <property type="term" value="F:carbonate dehydratase activity"/>
    <property type="evidence" value="ECO:0007669"/>
    <property type="project" value="InterPro"/>
</dbReference>
<evidence type="ECO:0000313" key="2">
    <source>
        <dbReference type="Proteomes" id="UP000177354"/>
    </source>
</evidence>
<accession>A0A1F5Z1D9</accession>
<dbReference type="EMBL" id="MFJF01000018">
    <property type="protein sequence ID" value="OGG06226.1"/>
    <property type="molecule type" value="Genomic_DNA"/>
</dbReference>
<protein>
    <recommendedName>
        <fullName evidence="3">Carbonic anhydrase</fullName>
    </recommendedName>
</protein>